<dbReference type="PRINTS" id="PR00090">
    <property type="entry name" value="RNGDIOXGNASE"/>
</dbReference>
<gene>
    <name evidence="14" type="ORF">M409DRAFT_65402</name>
</gene>
<comment type="similarity">
    <text evidence="4">Belongs to the choline monooxygenase family.</text>
</comment>
<evidence type="ECO:0000256" key="9">
    <source>
        <dbReference type="ARBA" id="ARBA00023002"/>
    </source>
</evidence>
<keyword evidence="11" id="KW-0411">Iron-sulfur</keyword>
<keyword evidence="7" id="KW-0001">2Fe-2S</keyword>
<dbReference type="CDD" id="cd03469">
    <property type="entry name" value="Rieske_RO_Alpha_N"/>
    <property type="match status" value="1"/>
</dbReference>
<dbReference type="PROSITE" id="PS51296">
    <property type="entry name" value="RIESKE"/>
    <property type="match status" value="1"/>
</dbReference>
<evidence type="ECO:0000256" key="7">
    <source>
        <dbReference type="ARBA" id="ARBA00022714"/>
    </source>
</evidence>
<dbReference type="SUPFAM" id="SSF50022">
    <property type="entry name" value="ISP domain"/>
    <property type="match status" value="1"/>
</dbReference>
<dbReference type="OrthoDB" id="426882at2759"/>
<dbReference type="InterPro" id="IPR015879">
    <property type="entry name" value="Ring_hydroxy_dOase_asu_C_dom"/>
</dbReference>
<evidence type="ECO:0000313" key="14">
    <source>
        <dbReference type="EMBL" id="KAF2168391.1"/>
    </source>
</evidence>
<dbReference type="GO" id="GO:0019133">
    <property type="term" value="F:choline monooxygenase activity"/>
    <property type="evidence" value="ECO:0007669"/>
    <property type="project" value="UniProtKB-EC"/>
</dbReference>
<sequence>MSGLLSYLGYGGSSSPTLEDKSSTRALPSSWYTSQEMYELERRAIFSKQWMLTTHKARFTNAGDWLTYEIAGFGFVLVKDRQGNINGFHNVCRHRGFPVVTGEKGTSKIFACKYHGWSYGLNGKLAKAPGYQELSGFEKERNGLFPIHVKIDKNGFVWVNLDGKETPEISWEEKYRGIDEQERYKNLNFDDYVYDHSWNQDGPYNWKILSDNYNECYHCATTHPDIPEVADLHSYSVKTVGNAIIHDGASTEKQIREGLNVAATYFMPNASMNVSPHFFFIQRFVPSGPTQSSMRYEVYRNKNSSDADFTRIDAMYKRIMSEDKFLCDLTQKNLNAGMFVNGELHGRMEKGPLYFQNFIREEVMAHWKREQASKGEIWPARQQMPSTGKGKVSQADLAFCSGLACSPQNQEVLAW</sequence>
<dbReference type="Proteomes" id="UP000799537">
    <property type="component" value="Unassembled WGS sequence"/>
</dbReference>
<organism evidence="14 15">
    <name type="scientific">Zasmidium cellare ATCC 36951</name>
    <dbReference type="NCBI Taxonomy" id="1080233"/>
    <lineage>
        <taxon>Eukaryota</taxon>
        <taxon>Fungi</taxon>
        <taxon>Dikarya</taxon>
        <taxon>Ascomycota</taxon>
        <taxon>Pezizomycotina</taxon>
        <taxon>Dothideomycetes</taxon>
        <taxon>Dothideomycetidae</taxon>
        <taxon>Mycosphaerellales</taxon>
        <taxon>Mycosphaerellaceae</taxon>
        <taxon>Zasmidium</taxon>
    </lineage>
</organism>
<comment type="catalytic activity">
    <reaction evidence="12">
        <text>choline + 2 reduced [2Fe-2S]-[ferredoxin] + O2 + 2 H(+) = betaine aldehyde hydrate + 2 oxidized [2Fe-2S]-[ferredoxin] + H2O</text>
        <dbReference type="Rhea" id="RHEA:17769"/>
        <dbReference type="Rhea" id="RHEA-COMP:10000"/>
        <dbReference type="Rhea" id="RHEA-COMP:10001"/>
        <dbReference type="ChEBI" id="CHEBI:15354"/>
        <dbReference type="ChEBI" id="CHEBI:15377"/>
        <dbReference type="ChEBI" id="CHEBI:15378"/>
        <dbReference type="ChEBI" id="CHEBI:15379"/>
        <dbReference type="ChEBI" id="CHEBI:15870"/>
        <dbReference type="ChEBI" id="CHEBI:33737"/>
        <dbReference type="ChEBI" id="CHEBI:33738"/>
        <dbReference type="EC" id="1.14.15.7"/>
    </reaction>
</comment>
<evidence type="ECO:0000256" key="4">
    <source>
        <dbReference type="ARBA" id="ARBA00010848"/>
    </source>
</evidence>
<dbReference type="GeneID" id="54569765"/>
<evidence type="ECO:0000256" key="3">
    <source>
        <dbReference type="ARBA" id="ARBA00004866"/>
    </source>
</evidence>
<evidence type="ECO:0000259" key="13">
    <source>
        <dbReference type="PROSITE" id="PS51296"/>
    </source>
</evidence>
<dbReference type="Gene3D" id="3.90.380.10">
    <property type="entry name" value="Naphthalene 1,2-dioxygenase Alpha Subunit, Chain A, domain 1"/>
    <property type="match status" value="1"/>
</dbReference>
<evidence type="ECO:0000256" key="1">
    <source>
        <dbReference type="ARBA" id="ARBA00001962"/>
    </source>
</evidence>
<keyword evidence="9" id="KW-0560">Oxidoreductase</keyword>
<dbReference type="CDD" id="cd00680">
    <property type="entry name" value="RHO_alpha_C"/>
    <property type="match status" value="1"/>
</dbReference>
<dbReference type="GO" id="GO:0019285">
    <property type="term" value="P:glycine betaine biosynthetic process from choline"/>
    <property type="evidence" value="ECO:0007669"/>
    <property type="project" value="UniProtKB-UniPathway"/>
</dbReference>
<dbReference type="EMBL" id="ML993590">
    <property type="protein sequence ID" value="KAF2168391.1"/>
    <property type="molecule type" value="Genomic_DNA"/>
</dbReference>
<evidence type="ECO:0000256" key="10">
    <source>
        <dbReference type="ARBA" id="ARBA00023004"/>
    </source>
</evidence>
<dbReference type="Gene3D" id="2.102.10.10">
    <property type="entry name" value="Rieske [2Fe-2S] iron-sulphur domain"/>
    <property type="match status" value="1"/>
</dbReference>
<keyword evidence="15" id="KW-1185">Reference proteome</keyword>
<evidence type="ECO:0000256" key="6">
    <source>
        <dbReference type="ARBA" id="ARBA00014931"/>
    </source>
</evidence>
<feature type="domain" description="Rieske" evidence="13">
    <location>
        <begin position="50"/>
        <end position="148"/>
    </location>
</feature>
<dbReference type="GO" id="GO:0051537">
    <property type="term" value="F:2 iron, 2 sulfur cluster binding"/>
    <property type="evidence" value="ECO:0007669"/>
    <property type="project" value="UniProtKB-KW"/>
</dbReference>
<keyword evidence="10" id="KW-0408">Iron</keyword>
<dbReference type="Pfam" id="PF00848">
    <property type="entry name" value="Ring_hydroxyl_A"/>
    <property type="match status" value="2"/>
</dbReference>
<dbReference type="PANTHER" id="PTHR43756:SF5">
    <property type="entry name" value="CHOLINE MONOOXYGENASE, CHLOROPLASTIC"/>
    <property type="match status" value="1"/>
</dbReference>
<evidence type="ECO:0000256" key="2">
    <source>
        <dbReference type="ARBA" id="ARBA00002149"/>
    </source>
</evidence>
<evidence type="ECO:0000256" key="8">
    <source>
        <dbReference type="ARBA" id="ARBA00022723"/>
    </source>
</evidence>
<name>A0A6A6CMX9_ZASCE</name>
<comment type="cofactor">
    <cofactor evidence="1">
        <name>Fe cation</name>
        <dbReference type="ChEBI" id="CHEBI:24875"/>
    </cofactor>
</comment>
<dbReference type="InterPro" id="IPR001663">
    <property type="entry name" value="Rng_hydr_dOase-A"/>
</dbReference>
<proteinExistence type="inferred from homology"/>
<evidence type="ECO:0000313" key="15">
    <source>
        <dbReference type="Proteomes" id="UP000799537"/>
    </source>
</evidence>
<keyword evidence="8" id="KW-0479">Metal-binding</keyword>
<comment type="function">
    <text evidence="2">Catalyzes the first step of the osmoprotectant glycine betaine synthesis.</text>
</comment>
<evidence type="ECO:0000256" key="12">
    <source>
        <dbReference type="ARBA" id="ARBA00049097"/>
    </source>
</evidence>
<accession>A0A6A6CMX9</accession>
<dbReference type="InterPro" id="IPR017941">
    <property type="entry name" value="Rieske_2Fe-2S"/>
</dbReference>
<evidence type="ECO:0000256" key="5">
    <source>
        <dbReference type="ARBA" id="ARBA00012763"/>
    </source>
</evidence>
<protein>
    <recommendedName>
        <fullName evidence="6">Choline monooxygenase, chloroplastic</fullName>
        <ecNumber evidence="5">1.14.15.7</ecNumber>
    </recommendedName>
</protein>
<dbReference type="SUPFAM" id="SSF55961">
    <property type="entry name" value="Bet v1-like"/>
    <property type="match status" value="1"/>
</dbReference>
<evidence type="ECO:0000256" key="11">
    <source>
        <dbReference type="ARBA" id="ARBA00023014"/>
    </source>
</evidence>
<dbReference type="InterPro" id="IPR036922">
    <property type="entry name" value="Rieske_2Fe-2S_sf"/>
</dbReference>
<dbReference type="EC" id="1.14.15.7" evidence="5"/>
<dbReference type="AlphaFoldDB" id="A0A6A6CMX9"/>
<dbReference type="RefSeq" id="XP_033669280.1">
    <property type="nucleotide sequence ID" value="XM_033816493.1"/>
</dbReference>
<dbReference type="UniPathway" id="UPA00529">
    <property type="reaction ID" value="UER00430"/>
</dbReference>
<dbReference type="Pfam" id="PF00355">
    <property type="entry name" value="Rieske"/>
    <property type="match status" value="1"/>
</dbReference>
<reference evidence="14" key="1">
    <citation type="journal article" date="2020" name="Stud. Mycol.">
        <title>101 Dothideomycetes genomes: a test case for predicting lifestyles and emergence of pathogens.</title>
        <authorList>
            <person name="Haridas S."/>
            <person name="Albert R."/>
            <person name="Binder M."/>
            <person name="Bloem J."/>
            <person name="Labutti K."/>
            <person name="Salamov A."/>
            <person name="Andreopoulos B."/>
            <person name="Baker S."/>
            <person name="Barry K."/>
            <person name="Bills G."/>
            <person name="Bluhm B."/>
            <person name="Cannon C."/>
            <person name="Castanera R."/>
            <person name="Culley D."/>
            <person name="Daum C."/>
            <person name="Ezra D."/>
            <person name="Gonzalez J."/>
            <person name="Henrissat B."/>
            <person name="Kuo A."/>
            <person name="Liang C."/>
            <person name="Lipzen A."/>
            <person name="Lutzoni F."/>
            <person name="Magnuson J."/>
            <person name="Mondo S."/>
            <person name="Nolan M."/>
            <person name="Ohm R."/>
            <person name="Pangilinan J."/>
            <person name="Park H.-J."/>
            <person name="Ramirez L."/>
            <person name="Alfaro M."/>
            <person name="Sun H."/>
            <person name="Tritt A."/>
            <person name="Yoshinaga Y."/>
            <person name="Zwiers L.-H."/>
            <person name="Turgeon B."/>
            <person name="Goodwin S."/>
            <person name="Spatafora J."/>
            <person name="Crous P."/>
            <person name="Grigoriev I."/>
        </authorList>
    </citation>
    <scope>NUCLEOTIDE SEQUENCE</scope>
    <source>
        <strain evidence="14">ATCC 36951</strain>
    </source>
</reference>
<dbReference type="PANTHER" id="PTHR43756">
    <property type="entry name" value="CHOLINE MONOOXYGENASE, CHLOROPLASTIC"/>
    <property type="match status" value="1"/>
</dbReference>
<dbReference type="GO" id="GO:0005506">
    <property type="term" value="F:iron ion binding"/>
    <property type="evidence" value="ECO:0007669"/>
    <property type="project" value="InterPro"/>
</dbReference>
<comment type="pathway">
    <text evidence="3">Amine and polyamine biosynthesis; betaine biosynthesis via choline pathway; betaine aldehyde from choline (monooxygenase route): step 1/1.</text>
</comment>